<protein>
    <submittedName>
        <fullName evidence="1">Uncharacterized protein</fullName>
    </submittedName>
</protein>
<organism evidence="1 2">
    <name type="scientific">Usitatibacter palustris</name>
    <dbReference type="NCBI Taxonomy" id="2732487"/>
    <lineage>
        <taxon>Bacteria</taxon>
        <taxon>Pseudomonadati</taxon>
        <taxon>Pseudomonadota</taxon>
        <taxon>Betaproteobacteria</taxon>
        <taxon>Nitrosomonadales</taxon>
        <taxon>Usitatibacteraceae</taxon>
        <taxon>Usitatibacter</taxon>
    </lineage>
</organism>
<evidence type="ECO:0000313" key="1">
    <source>
        <dbReference type="EMBL" id="QJR16807.1"/>
    </source>
</evidence>
<dbReference type="AlphaFoldDB" id="A0A6M4HFI2"/>
<dbReference type="KEGG" id="upl:DSM104440_03643"/>
<dbReference type="RefSeq" id="WP_171165244.1">
    <property type="nucleotide sequence ID" value="NZ_CP053073.1"/>
</dbReference>
<name>A0A6M4HFI2_9PROT</name>
<dbReference type="Proteomes" id="UP000503096">
    <property type="component" value="Chromosome"/>
</dbReference>
<accession>A0A6M4HFI2</accession>
<keyword evidence="2" id="KW-1185">Reference proteome</keyword>
<proteinExistence type="predicted"/>
<evidence type="ECO:0000313" key="2">
    <source>
        <dbReference type="Proteomes" id="UP000503096"/>
    </source>
</evidence>
<gene>
    <name evidence="1" type="ORF">DSM104440_03643</name>
</gene>
<dbReference type="InParanoid" id="A0A6M4HFI2"/>
<dbReference type="EMBL" id="CP053073">
    <property type="protein sequence ID" value="QJR16807.1"/>
    <property type="molecule type" value="Genomic_DNA"/>
</dbReference>
<sequence length="257" mass="28350">MGIKDWFGGDKKKAEFREEAKKLATGPLTPKTAAQLEKLREDHGIEDAGDDKTVLRREIYNTAAKDAQARGKLSAGEAAELAKIQKFLALRDDQVDRTKQNLSKLRVLTEIRQGRIPVVPKENAALRQVQFQPGEIAHYAVQVEMLDRPTTSGRDGVAVKWGKPYVANSAKVQGMPLDGARSQGEGYLILTNQRLIFKSGMKPAAAIAYSPQAEIHLYAEGLRLQRTVGNTLLVFKSQSEDTAEIVGELLAALMRDR</sequence>
<reference evidence="1 2" key="1">
    <citation type="submission" date="2020-04" db="EMBL/GenBank/DDBJ databases">
        <title>Usitatibacter rugosus gen. nov., sp. nov. and Usitatibacter palustris sp. nov., novel members of Usitatibacteraceae fam. nov. within the order Nitrosomonadales isolated from soil.</title>
        <authorList>
            <person name="Huber K.J."/>
            <person name="Neumann-Schaal M."/>
            <person name="Geppert A."/>
            <person name="Luckner M."/>
            <person name="Wanner G."/>
            <person name="Overmann J."/>
        </authorList>
    </citation>
    <scope>NUCLEOTIDE SEQUENCE [LARGE SCALE GENOMIC DNA]</scope>
    <source>
        <strain evidence="1 2">Swamp67</strain>
    </source>
</reference>